<proteinExistence type="predicted"/>
<reference evidence="2 3" key="1">
    <citation type="submission" date="2024-04" db="EMBL/GenBank/DDBJ databases">
        <authorList>
            <person name="Fracassetti M."/>
        </authorList>
    </citation>
    <scope>NUCLEOTIDE SEQUENCE [LARGE SCALE GENOMIC DNA]</scope>
</reference>
<feature type="compositionally biased region" description="Polar residues" evidence="1">
    <location>
        <begin position="40"/>
        <end position="55"/>
    </location>
</feature>
<gene>
    <name evidence="2" type="ORF">LTRI10_LOCUS13333</name>
</gene>
<feature type="region of interest" description="Disordered" evidence="1">
    <location>
        <begin position="40"/>
        <end position="72"/>
    </location>
</feature>
<dbReference type="Proteomes" id="UP001497516">
    <property type="component" value="Chromosome 2"/>
</dbReference>
<evidence type="ECO:0000313" key="3">
    <source>
        <dbReference type="Proteomes" id="UP001497516"/>
    </source>
</evidence>
<dbReference type="AlphaFoldDB" id="A0AAV2DD98"/>
<evidence type="ECO:0000256" key="1">
    <source>
        <dbReference type="SAM" id="MobiDB-lite"/>
    </source>
</evidence>
<name>A0AAV2DD98_9ROSI</name>
<dbReference type="EMBL" id="OZ034815">
    <property type="protein sequence ID" value="CAL1371257.1"/>
    <property type="molecule type" value="Genomic_DNA"/>
</dbReference>
<keyword evidence="3" id="KW-1185">Reference proteome</keyword>
<protein>
    <submittedName>
        <fullName evidence="2">Uncharacterized protein</fullName>
    </submittedName>
</protein>
<accession>A0AAV2DD98</accession>
<evidence type="ECO:0000313" key="2">
    <source>
        <dbReference type="EMBL" id="CAL1371257.1"/>
    </source>
</evidence>
<organism evidence="2 3">
    <name type="scientific">Linum trigynum</name>
    <dbReference type="NCBI Taxonomy" id="586398"/>
    <lineage>
        <taxon>Eukaryota</taxon>
        <taxon>Viridiplantae</taxon>
        <taxon>Streptophyta</taxon>
        <taxon>Embryophyta</taxon>
        <taxon>Tracheophyta</taxon>
        <taxon>Spermatophyta</taxon>
        <taxon>Magnoliopsida</taxon>
        <taxon>eudicotyledons</taxon>
        <taxon>Gunneridae</taxon>
        <taxon>Pentapetalae</taxon>
        <taxon>rosids</taxon>
        <taxon>fabids</taxon>
        <taxon>Malpighiales</taxon>
        <taxon>Linaceae</taxon>
        <taxon>Linum</taxon>
    </lineage>
</organism>
<sequence>MVACVVGVIYLIERWIDLKMGNSGYSASELASMGFLRGNSSSGIASRETSITEELSSIDDATEQSRGLSLTG</sequence>